<feature type="domain" description="C2H2-type" evidence="7">
    <location>
        <begin position="377"/>
        <end position="399"/>
    </location>
</feature>
<dbReference type="Pfam" id="PF00096">
    <property type="entry name" value="zf-C2H2"/>
    <property type="match status" value="2"/>
</dbReference>
<feature type="domain" description="C2H2-type" evidence="7">
    <location>
        <begin position="463"/>
        <end position="485"/>
    </location>
</feature>
<keyword evidence="3 5" id="KW-0863">Zinc-finger</keyword>
<feature type="domain" description="C2H2-type" evidence="7">
    <location>
        <begin position="318"/>
        <end position="345"/>
    </location>
</feature>
<dbReference type="PANTHER" id="PTHR24409">
    <property type="entry name" value="ZINC FINGER PROTEIN 142"/>
    <property type="match status" value="1"/>
</dbReference>
<dbReference type="InterPro" id="IPR036236">
    <property type="entry name" value="Znf_C2H2_sf"/>
</dbReference>
<feature type="region of interest" description="Disordered" evidence="6">
    <location>
        <begin position="64"/>
        <end position="127"/>
    </location>
</feature>
<evidence type="ECO:0000256" key="5">
    <source>
        <dbReference type="PROSITE-ProRule" id="PRU00042"/>
    </source>
</evidence>
<gene>
    <name evidence="8" type="ORF">BBRV_LOCUS10556</name>
</gene>
<feature type="compositionally biased region" description="Acidic residues" evidence="6">
    <location>
        <begin position="112"/>
        <end position="126"/>
    </location>
</feature>
<evidence type="ECO:0000256" key="6">
    <source>
        <dbReference type="SAM" id="MobiDB-lite"/>
    </source>
</evidence>
<evidence type="ECO:0000259" key="7">
    <source>
        <dbReference type="PROSITE" id="PS50157"/>
    </source>
</evidence>
<sequence length="583" mass="68881">MLIILQIDINDKLPTHICDPCLDALNISDKLRSQCLLADSILRRQLKPVGVKDPEPDFFAIKVERQDGEEESSNDEYSAFNTENNHERHSESIPKICKQEIQSSDDLHQQENEEDNEKNESEEENDLSYTNNASNFVAVNLPDYGIDIKQEAISENDETLYPPIEKPLVSLAGSKVSSPKSKRKASKSKASLTKTTCDICNVTIKEQELVKLHVKFHELRGMFCNYCSTTLPSPYDLYLHKKTVHKIWTSLQMKWFCEKCETITGYDKCIKNHIKQCKKTMFRCKYCSKEFAYRKEWKAHQKARHYENMVNDPDVVKFTCDSCDKSYFDRDVYTQHLRRHRAMQDGKYKCPYCSKLTASSFVLKNHIQATHDRKRVFKCDICQKEFYNERNMKAHKRLHKKLTCSRCDEQFANLTLLDQHLLDLHNAVVPKRRKYNCKECGAEFRRLLLLQDHENVHTGKRPYTCELCNKTFRTYANHWAHQQRHKTSGFYCDYCKQKFLTKRNLKKHIPSHQGPEEWTYSCEICDIKFPNDARLQRHMEKDRDEHMKTCDICGLEMLGMQRLRRHRSQKHDIWENNDSTERE</sequence>
<dbReference type="AlphaFoldDB" id="A0A6V7I3Z0"/>
<evidence type="ECO:0000256" key="4">
    <source>
        <dbReference type="ARBA" id="ARBA00022833"/>
    </source>
</evidence>
<keyword evidence="1" id="KW-0479">Metal-binding</keyword>
<feature type="domain" description="C2H2-type" evidence="7">
    <location>
        <begin position="282"/>
        <end position="305"/>
    </location>
</feature>
<dbReference type="GO" id="GO:0005634">
    <property type="term" value="C:nucleus"/>
    <property type="evidence" value="ECO:0007669"/>
    <property type="project" value="TreeGrafter"/>
</dbReference>
<evidence type="ECO:0000256" key="1">
    <source>
        <dbReference type="ARBA" id="ARBA00022723"/>
    </source>
</evidence>
<dbReference type="PROSITE" id="PS00028">
    <property type="entry name" value="ZINC_FINGER_C2H2_1"/>
    <property type="match status" value="8"/>
</dbReference>
<protein>
    <recommendedName>
        <fullName evidence="7">C2H2-type domain-containing protein</fullName>
    </recommendedName>
</protein>
<dbReference type="GO" id="GO:0000981">
    <property type="term" value="F:DNA-binding transcription factor activity, RNA polymerase II-specific"/>
    <property type="evidence" value="ECO:0007669"/>
    <property type="project" value="TreeGrafter"/>
</dbReference>
<dbReference type="EMBL" id="CADCXW020000002">
    <property type="protein sequence ID" value="CAD1532362.1"/>
    <property type="molecule type" value="Genomic_DNA"/>
</dbReference>
<proteinExistence type="predicted"/>
<feature type="domain" description="C2H2-type" evidence="7">
    <location>
        <begin position="490"/>
        <end position="517"/>
    </location>
</feature>
<dbReference type="Gene3D" id="3.30.160.60">
    <property type="entry name" value="Classic Zinc Finger"/>
    <property type="match status" value="7"/>
</dbReference>
<feature type="domain" description="C2H2-type" evidence="7">
    <location>
        <begin position="348"/>
        <end position="376"/>
    </location>
</feature>
<evidence type="ECO:0000313" key="8">
    <source>
        <dbReference type="EMBL" id="CAD1532362.1"/>
    </source>
</evidence>
<feature type="domain" description="C2H2-type" evidence="7">
    <location>
        <begin position="402"/>
        <end position="430"/>
    </location>
</feature>
<reference evidence="8" key="1">
    <citation type="submission" date="2020-07" db="EMBL/GenBank/DDBJ databases">
        <authorList>
            <person name="Ferguson B K."/>
        </authorList>
    </citation>
    <scope>NUCLEOTIDE SEQUENCE</scope>
    <source>
        <strain evidence="8">L06</strain>
    </source>
</reference>
<dbReference type="GO" id="GO:0000977">
    <property type="term" value="F:RNA polymerase II transcription regulatory region sequence-specific DNA binding"/>
    <property type="evidence" value="ECO:0007669"/>
    <property type="project" value="TreeGrafter"/>
</dbReference>
<keyword evidence="4" id="KW-0862">Zinc</keyword>
<dbReference type="PANTHER" id="PTHR24409:SF295">
    <property type="entry name" value="AZ2-RELATED"/>
    <property type="match status" value="1"/>
</dbReference>
<evidence type="ECO:0000256" key="3">
    <source>
        <dbReference type="ARBA" id="ARBA00022771"/>
    </source>
</evidence>
<dbReference type="PROSITE" id="PS50157">
    <property type="entry name" value="ZINC_FINGER_C2H2_2"/>
    <property type="match status" value="8"/>
</dbReference>
<keyword evidence="2" id="KW-0677">Repeat</keyword>
<organism evidence="8">
    <name type="scientific">Bracon brevicornis</name>
    <dbReference type="NCBI Taxonomy" id="1563983"/>
    <lineage>
        <taxon>Eukaryota</taxon>
        <taxon>Metazoa</taxon>
        <taxon>Ecdysozoa</taxon>
        <taxon>Arthropoda</taxon>
        <taxon>Hexapoda</taxon>
        <taxon>Insecta</taxon>
        <taxon>Pterygota</taxon>
        <taxon>Neoptera</taxon>
        <taxon>Endopterygota</taxon>
        <taxon>Hymenoptera</taxon>
        <taxon>Apocrita</taxon>
        <taxon>Ichneumonoidea</taxon>
        <taxon>Braconidae</taxon>
        <taxon>Braconinae</taxon>
        <taxon>Bracon</taxon>
    </lineage>
</organism>
<evidence type="ECO:0000256" key="2">
    <source>
        <dbReference type="ARBA" id="ARBA00022737"/>
    </source>
</evidence>
<dbReference type="SMART" id="SM00355">
    <property type="entry name" value="ZnF_C2H2"/>
    <property type="match status" value="12"/>
</dbReference>
<dbReference type="Pfam" id="PF12874">
    <property type="entry name" value="zf-met"/>
    <property type="match status" value="1"/>
</dbReference>
<dbReference type="GO" id="GO:0008270">
    <property type="term" value="F:zinc ion binding"/>
    <property type="evidence" value="ECO:0007669"/>
    <property type="project" value="UniProtKB-KW"/>
</dbReference>
<name>A0A6V7I3Z0_9HYME</name>
<accession>A0A6V7I3Z0</accession>
<dbReference type="InterPro" id="IPR013087">
    <property type="entry name" value="Znf_C2H2_type"/>
</dbReference>
<feature type="domain" description="C2H2-type" evidence="7">
    <location>
        <begin position="435"/>
        <end position="462"/>
    </location>
</feature>
<dbReference type="SUPFAM" id="SSF57667">
    <property type="entry name" value="beta-beta-alpha zinc fingers"/>
    <property type="match status" value="4"/>
</dbReference>